<evidence type="ECO:0000313" key="3">
    <source>
        <dbReference type="EMBL" id="RGQ49869.1"/>
    </source>
</evidence>
<dbReference type="Proteomes" id="UP000095395">
    <property type="component" value="Unassembled WGS sequence"/>
</dbReference>
<gene>
    <name evidence="2" type="primary">yvyC</name>
    <name evidence="3" type="ORF">DWY96_07900</name>
    <name evidence="2" type="ORF">ERS852392_01289</name>
</gene>
<dbReference type="InterPro" id="IPR005186">
    <property type="entry name" value="FlaG"/>
</dbReference>
<evidence type="ECO:0000313" key="2">
    <source>
        <dbReference type="EMBL" id="CUN75989.1"/>
    </source>
</evidence>
<dbReference type="Proteomes" id="UP000283738">
    <property type="component" value="Unassembled WGS sequence"/>
</dbReference>
<dbReference type="EMBL" id="CYYR01000007">
    <property type="protein sequence ID" value="CUN75989.1"/>
    <property type="molecule type" value="Genomic_DNA"/>
</dbReference>
<dbReference type="RefSeq" id="WP_055301806.1">
    <property type="nucleotide sequence ID" value="NZ_CYYR01000007.1"/>
</dbReference>
<dbReference type="PANTHER" id="PTHR37166">
    <property type="entry name" value="PROTEIN FLAG"/>
    <property type="match status" value="1"/>
</dbReference>
<evidence type="ECO:0000256" key="1">
    <source>
        <dbReference type="SAM" id="MobiDB-lite"/>
    </source>
</evidence>
<protein>
    <submittedName>
        <fullName evidence="3">Flagellar biosynthesis protein FlaG</fullName>
    </submittedName>
    <submittedName>
        <fullName evidence="2">Flagellar protein FlaG</fullName>
    </submittedName>
</protein>
<keyword evidence="2" id="KW-0966">Cell projection</keyword>
<dbReference type="AlphaFoldDB" id="A0A173ZK09"/>
<evidence type="ECO:0000313" key="5">
    <source>
        <dbReference type="Proteomes" id="UP000283738"/>
    </source>
</evidence>
<dbReference type="Gene3D" id="3.30.160.170">
    <property type="entry name" value="FlaG-like"/>
    <property type="match status" value="1"/>
</dbReference>
<keyword evidence="2" id="KW-0969">Cilium</keyword>
<feature type="compositionally biased region" description="Polar residues" evidence="1">
    <location>
        <begin position="68"/>
        <end position="77"/>
    </location>
</feature>
<dbReference type="InterPro" id="IPR035924">
    <property type="entry name" value="FlaG-like_sf"/>
</dbReference>
<reference evidence="3 5" key="2">
    <citation type="submission" date="2018-08" db="EMBL/GenBank/DDBJ databases">
        <title>A genome reference for cultivated species of the human gut microbiota.</title>
        <authorList>
            <person name="Zou Y."/>
            <person name="Xue W."/>
            <person name="Luo G."/>
        </authorList>
    </citation>
    <scope>NUCLEOTIDE SEQUENCE [LARGE SCALE GENOMIC DNA]</scope>
    <source>
        <strain evidence="3 5">AF28-15</strain>
    </source>
</reference>
<dbReference type="PANTHER" id="PTHR37166:SF1">
    <property type="entry name" value="PROTEIN FLAG"/>
    <property type="match status" value="1"/>
</dbReference>
<dbReference type="SUPFAM" id="SSF160214">
    <property type="entry name" value="FlaG-like"/>
    <property type="match status" value="1"/>
</dbReference>
<evidence type="ECO:0000313" key="4">
    <source>
        <dbReference type="Proteomes" id="UP000095395"/>
    </source>
</evidence>
<keyword evidence="2" id="KW-0282">Flagellum</keyword>
<reference evidence="2 4" key="1">
    <citation type="submission" date="2015-09" db="EMBL/GenBank/DDBJ databases">
        <authorList>
            <consortium name="Pathogen Informatics"/>
        </authorList>
    </citation>
    <scope>NUCLEOTIDE SEQUENCE [LARGE SCALE GENOMIC DNA]</scope>
    <source>
        <strain evidence="2 4">2789STDY5608835</strain>
    </source>
</reference>
<accession>A0A173ZK09</accession>
<dbReference type="EMBL" id="QRTF01000014">
    <property type="protein sequence ID" value="RGQ49869.1"/>
    <property type="molecule type" value="Genomic_DNA"/>
</dbReference>
<feature type="region of interest" description="Disordered" evidence="1">
    <location>
        <begin position="1"/>
        <end position="77"/>
    </location>
</feature>
<sequence length="145" mass="15744">MAIEAMKGAGMSYAGSSSASDVKAESQAKVETASNAAASDDLMKKTIQIDTKETDKNGKDGNRDDSQAKQTISENSQIKKAVDEINKKAHNSEAVFGIHDATNRVTIKIVDKDTKKVLKEYPPEKTLDMIAKVWEMAGLLVDQKL</sequence>
<organism evidence="2 4">
    <name type="scientific">Roseburia inulinivorans</name>
    <dbReference type="NCBI Taxonomy" id="360807"/>
    <lineage>
        <taxon>Bacteria</taxon>
        <taxon>Bacillati</taxon>
        <taxon>Bacillota</taxon>
        <taxon>Clostridia</taxon>
        <taxon>Lachnospirales</taxon>
        <taxon>Lachnospiraceae</taxon>
        <taxon>Roseburia</taxon>
    </lineage>
</organism>
<dbReference type="Pfam" id="PF03646">
    <property type="entry name" value="FlaG"/>
    <property type="match status" value="1"/>
</dbReference>
<name>A0A173ZK09_9FIRM</name>
<feature type="compositionally biased region" description="Basic and acidic residues" evidence="1">
    <location>
        <begin position="50"/>
        <end position="67"/>
    </location>
</feature>
<feature type="compositionally biased region" description="Low complexity" evidence="1">
    <location>
        <begin position="8"/>
        <end position="20"/>
    </location>
</feature>
<proteinExistence type="predicted"/>